<protein>
    <recommendedName>
        <fullName evidence="1">GerMN domain-containing protein</fullName>
    </recommendedName>
</protein>
<feature type="domain" description="GerMN" evidence="1">
    <location>
        <begin position="70"/>
        <end position="158"/>
    </location>
</feature>
<sequence length="180" mass="19042">MLLVGILVSSCGVSTQSEPHAVELPRRPLTEPRASAATEGRAGGVAEVLCMVRDNRLVETVRRLDAPPTPQEHIDHLVAGPTQPERDRAMTTALVGSSLEVRMAGDATAQVEITEADEGSARSDETLAYAQIVCTLTSRADVASVLLLRDGDRLEVPRADGSLSRGPLYGSDYTALIAPA</sequence>
<dbReference type="Pfam" id="PF10646">
    <property type="entry name" value="Germane"/>
    <property type="match status" value="1"/>
</dbReference>
<dbReference type="EMBL" id="BOMQ01000008">
    <property type="protein sequence ID" value="GIE47220.1"/>
    <property type="molecule type" value="Genomic_DNA"/>
</dbReference>
<comment type="caution">
    <text evidence="2">The sequence shown here is derived from an EMBL/GenBank/DDBJ whole genome shotgun (WGS) entry which is preliminary data.</text>
</comment>
<gene>
    <name evidence="2" type="ORF">Ani05nite_07540</name>
</gene>
<name>A0A919JD77_9ACTN</name>
<evidence type="ECO:0000313" key="3">
    <source>
        <dbReference type="Proteomes" id="UP000647172"/>
    </source>
</evidence>
<keyword evidence="3" id="KW-1185">Reference proteome</keyword>
<reference evidence="2" key="1">
    <citation type="submission" date="2021-01" db="EMBL/GenBank/DDBJ databases">
        <title>Whole genome shotgun sequence of Actinoplanes nipponensis NBRC 14063.</title>
        <authorList>
            <person name="Komaki H."/>
            <person name="Tamura T."/>
        </authorList>
    </citation>
    <scope>NUCLEOTIDE SEQUENCE</scope>
    <source>
        <strain evidence="2">NBRC 14063</strain>
    </source>
</reference>
<proteinExistence type="predicted"/>
<organism evidence="2 3">
    <name type="scientific">Actinoplanes nipponensis</name>
    <dbReference type="NCBI Taxonomy" id="135950"/>
    <lineage>
        <taxon>Bacteria</taxon>
        <taxon>Bacillati</taxon>
        <taxon>Actinomycetota</taxon>
        <taxon>Actinomycetes</taxon>
        <taxon>Micromonosporales</taxon>
        <taxon>Micromonosporaceae</taxon>
        <taxon>Actinoplanes</taxon>
    </lineage>
</organism>
<dbReference type="InterPro" id="IPR019606">
    <property type="entry name" value="GerMN"/>
</dbReference>
<evidence type="ECO:0000313" key="2">
    <source>
        <dbReference type="EMBL" id="GIE47220.1"/>
    </source>
</evidence>
<dbReference type="SMART" id="SM00909">
    <property type="entry name" value="Germane"/>
    <property type="match status" value="1"/>
</dbReference>
<evidence type="ECO:0000259" key="1">
    <source>
        <dbReference type="SMART" id="SM00909"/>
    </source>
</evidence>
<dbReference type="Proteomes" id="UP000647172">
    <property type="component" value="Unassembled WGS sequence"/>
</dbReference>
<accession>A0A919JD77</accession>
<dbReference type="AlphaFoldDB" id="A0A919JD77"/>